<dbReference type="Proteomes" id="UP000046395">
    <property type="component" value="Unassembled WGS sequence"/>
</dbReference>
<name>A0A5S6QB80_TRIMR</name>
<accession>A0A5S6QB80</accession>
<evidence type="ECO:0000313" key="2">
    <source>
        <dbReference type="WBParaSite" id="TMUE_1000004355.1"/>
    </source>
</evidence>
<organism evidence="1 2">
    <name type="scientific">Trichuris muris</name>
    <name type="common">Mouse whipworm</name>
    <dbReference type="NCBI Taxonomy" id="70415"/>
    <lineage>
        <taxon>Eukaryota</taxon>
        <taxon>Metazoa</taxon>
        <taxon>Ecdysozoa</taxon>
        <taxon>Nematoda</taxon>
        <taxon>Enoplea</taxon>
        <taxon>Dorylaimia</taxon>
        <taxon>Trichinellida</taxon>
        <taxon>Trichuridae</taxon>
        <taxon>Trichuris</taxon>
    </lineage>
</organism>
<reference evidence="2" key="1">
    <citation type="submission" date="2019-12" db="UniProtKB">
        <authorList>
            <consortium name="WormBaseParasite"/>
        </authorList>
    </citation>
    <scope>IDENTIFICATION</scope>
</reference>
<dbReference type="WBParaSite" id="TMUE_1000004355.1">
    <property type="protein sequence ID" value="TMUE_1000004355.1"/>
    <property type="gene ID" value="WBGene00293358"/>
</dbReference>
<proteinExistence type="predicted"/>
<keyword evidence="1" id="KW-1185">Reference proteome</keyword>
<sequence>MILKSLDSSCERHFPTADFYETAKFEMSDDQFICMNTDGDTQYMTVVDNAGGTISVFHSEEEDSWEHDVYDPEPPYLPSAALQDTPAKKQRWDYKENVSWLYWK</sequence>
<protein>
    <submittedName>
        <fullName evidence="2">Uncharacterized protein</fullName>
    </submittedName>
</protein>
<evidence type="ECO:0000313" key="1">
    <source>
        <dbReference type="Proteomes" id="UP000046395"/>
    </source>
</evidence>
<dbReference type="AlphaFoldDB" id="A0A5S6QB80"/>